<dbReference type="CDD" id="cd00200">
    <property type="entry name" value="WD40"/>
    <property type="match status" value="1"/>
</dbReference>
<comment type="similarity">
    <text evidence="2 10">Belongs to the WD repeat HIR1 family.</text>
</comment>
<keyword evidence="6 10" id="KW-0805">Transcription regulation</keyword>
<name>A0A7R9LHT0_9ACAR</name>
<dbReference type="GO" id="GO:0006338">
    <property type="term" value="P:chromatin remodeling"/>
    <property type="evidence" value="ECO:0007669"/>
    <property type="project" value="InterPro"/>
</dbReference>
<feature type="repeat" description="WD" evidence="9">
    <location>
        <begin position="122"/>
        <end position="154"/>
    </location>
</feature>
<dbReference type="InterPro" id="IPR011494">
    <property type="entry name" value="HIRA-like_C"/>
</dbReference>
<dbReference type="EMBL" id="OC915485">
    <property type="protein sequence ID" value="CAD7640665.1"/>
    <property type="molecule type" value="Genomic_DNA"/>
</dbReference>
<reference evidence="14" key="1">
    <citation type="submission" date="2020-11" db="EMBL/GenBank/DDBJ databases">
        <authorList>
            <person name="Tran Van P."/>
        </authorList>
    </citation>
    <scope>NUCLEOTIDE SEQUENCE</scope>
</reference>
<dbReference type="GO" id="GO:0006355">
    <property type="term" value="P:regulation of DNA-templated transcription"/>
    <property type="evidence" value="ECO:0007669"/>
    <property type="project" value="InterPro"/>
</dbReference>
<dbReference type="InterPro" id="IPR036322">
    <property type="entry name" value="WD40_repeat_dom_sf"/>
</dbReference>
<feature type="compositionally biased region" description="Polar residues" evidence="11">
    <location>
        <begin position="399"/>
        <end position="428"/>
    </location>
</feature>
<dbReference type="InterPro" id="IPR001680">
    <property type="entry name" value="WD40_rpt"/>
</dbReference>
<evidence type="ECO:0000256" key="3">
    <source>
        <dbReference type="ARBA" id="ARBA00022574"/>
    </source>
</evidence>
<sequence length="955" mass="106202">MKILKPNWINHNGRPIFSLDIHPDGTRVATGGQGDDSGRVVVWNMAPIVDEALEESENVAKVLCQMDNHLACVNAVRWSANGKFLASAGDDKVIIVWTIGARYANSNGFGGNVEQYRAVTTLRAHSGDILDLSWAPGDNWLASCSVDNTIVVWNALKWSEIVVTLKGHTGLVKGVTWDPIGKYLASQSDDKSLRIWRVSDWTEETVVTDPFRECGGTTHVLRLCWSPDGQFLVSAHAMNNLGSVAQIIERQNWTTSRDFVGHRKAIACVRINSNIMCLPSKNPKKSQKLCCIAIGSRDRSLSVWLTSRKRPIVVMHDLFDNSVLDLSWSQSGNQLMACSWDGSVAYIEFEESEIGKPMSSDEKISYKQKLYGKSMKSSSPTHHLIEDPDIMIIQEQKKLQQNGCQSSNESSNKVATNDSKNSSISVSKLNKGPTDKQIEVILADGRRRITPLYIPPIDGIAFNIQPTTFSSSSETKTKIVIEKHDESNSSMHSTPNKQTQHVIKSLPNMDTEPMKVNKQTVPTESKRKVSSGLEISPNNSKRKPGRPPVPSKEISKQTSIEPKSVTTIEPMPKTVVKHSVSKEDRSSAANNFYLPALKIDKTATIKVSVKCDKKEVSKNMSIDVENGINSSHLSALRLNQNEERQWQVLISSKIIGVAGSEHLIACACDDNTLSVFKTPTGRRLQTPLVLNSPIARLTCQSYKIMVITTQAVLWMWDMSQHKVIIKGESLLPLLTDNNVSILSTGITEIGSPLICLSTGKSYVFDEGFGTWTLVSNTNDALNACTDQKPHAFDPSSLPLSTIQSQTKTNKSMHTLFVSNANLQQSGVLSHIDQQLAASFVIGSAKEYRFWLIALAQHLSKENMECRLREMCQYLIGPIALAQHLSKENMECRLREMCQYLIGPVFKSSKSQWDPKILGNNKHDMLKEVLSILGTNIRLQRLYTEFKEQLEQMLTL</sequence>
<dbReference type="Gene3D" id="2.130.10.10">
    <property type="entry name" value="YVTN repeat-like/Quinoprotein amine dehydrogenase"/>
    <property type="match status" value="2"/>
</dbReference>
<dbReference type="SUPFAM" id="SSF50978">
    <property type="entry name" value="WD40 repeat-like"/>
    <property type="match status" value="2"/>
</dbReference>
<dbReference type="PANTHER" id="PTHR13831">
    <property type="entry name" value="MEMBER OF THE HIR1 FAMILY OF WD-REPEAT PROTEINS"/>
    <property type="match status" value="1"/>
</dbReference>
<evidence type="ECO:0000313" key="14">
    <source>
        <dbReference type="EMBL" id="CAD7640665.1"/>
    </source>
</evidence>
<dbReference type="GO" id="GO:0005634">
    <property type="term" value="C:nucleus"/>
    <property type="evidence" value="ECO:0007669"/>
    <property type="project" value="UniProtKB-SubCell"/>
</dbReference>
<evidence type="ECO:0000256" key="9">
    <source>
        <dbReference type="PROSITE-ProRule" id="PRU00221"/>
    </source>
</evidence>
<dbReference type="PROSITE" id="PS50082">
    <property type="entry name" value="WD_REPEATS_2"/>
    <property type="match status" value="3"/>
</dbReference>
<evidence type="ECO:0000256" key="1">
    <source>
        <dbReference type="ARBA" id="ARBA00004123"/>
    </source>
</evidence>
<keyword evidence="8 10" id="KW-0539">Nucleus</keyword>
<evidence type="ECO:0000256" key="7">
    <source>
        <dbReference type="ARBA" id="ARBA00023163"/>
    </source>
</evidence>
<proteinExistence type="inferred from homology"/>
<feature type="repeat" description="WD" evidence="9">
    <location>
        <begin position="165"/>
        <end position="206"/>
    </location>
</feature>
<feature type="domain" description="CAF1B/HIR1 beta-propeller" evidence="13">
    <location>
        <begin position="1"/>
        <end position="199"/>
    </location>
</feature>
<evidence type="ECO:0000256" key="6">
    <source>
        <dbReference type="ARBA" id="ARBA00023015"/>
    </source>
</evidence>
<keyword evidence="15" id="KW-1185">Reference proteome</keyword>
<dbReference type="AlphaFoldDB" id="A0A7R9LHT0"/>
<dbReference type="GO" id="GO:0031491">
    <property type="term" value="F:nucleosome binding"/>
    <property type="evidence" value="ECO:0007669"/>
    <property type="project" value="TreeGrafter"/>
</dbReference>
<dbReference type="OrthoDB" id="1741719at2759"/>
<dbReference type="SMART" id="SM00320">
    <property type="entry name" value="WD40"/>
    <property type="match status" value="8"/>
</dbReference>
<evidence type="ECO:0000256" key="2">
    <source>
        <dbReference type="ARBA" id="ARBA00007306"/>
    </source>
</evidence>
<dbReference type="Pfam" id="PF24105">
    <property type="entry name" value="Beta-prop_CAF1B_HIR1"/>
    <property type="match status" value="1"/>
</dbReference>
<dbReference type="GO" id="GO:0000785">
    <property type="term" value="C:chromatin"/>
    <property type="evidence" value="ECO:0007669"/>
    <property type="project" value="TreeGrafter"/>
</dbReference>
<evidence type="ECO:0000256" key="5">
    <source>
        <dbReference type="ARBA" id="ARBA00022853"/>
    </source>
</evidence>
<evidence type="ECO:0000259" key="13">
    <source>
        <dbReference type="Pfam" id="PF24105"/>
    </source>
</evidence>
<keyword evidence="7 10" id="KW-0804">Transcription</keyword>
<dbReference type="EMBL" id="CAJPVJ010000660">
    <property type="protein sequence ID" value="CAG2163096.1"/>
    <property type="molecule type" value="Genomic_DNA"/>
</dbReference>
<keyword evidence="10" id="KW-0678">Repressor</keyword>
<evidence type="ECO:0000256" key="10">
    <source>
        <dbReference type="RuleBase" id="RU364014"/>
    </source>
</evidence>
<feature type="repeat" description="WD" evidence="9">
    <location>
        <begin position="66"/>
        <end position="99"/>
    </location>
</feature>
<dbReference type="GO" id="GO:0006351">
    <property type="term" value="P:DNA-templated transcription"/>
    <property type="evidence" value="ECO:0007669"/>
    <property type="project" value="InterPro"/>
</dbReference>
<keyword evidence="4 10" id="KW-0677">Repeat</keyword>
<feature type="region of interest" description="Disordered" evidence="11">
    <location>
        <begin position="398"/>
        <end position="430"/>
    </location>
</feature>
<dbReference type="GO" id="GO:0000417">
    <property type="term" value="C:HIR complex"/>
    <property type="evidence" value="ECO:0007669"/>
    <property type="project" value="TreeGrafter"/>
</dbReference>
<dbReference type="InterPro" id="IPR031120">
    <property type="entry name" value="HIR1-like"/>
</dbReference>
<keyword evidence="5 10" id="KW-0156">Chromatin regulator</keyword>
<feature type="region of interest" description="Disordered" evidence="11">
    <location>
        <begin position="506"/>
        <end position="565"/>
    </location>
</feature>
<evidence type="ECO:0000256" key="8">
    <source>
        <dbReference type="ARBA" id="ARBA00023242"/>
    </source>
</evidence>
<comment type="function">
    <text evidence="10">Required for replication-independent chromatin assembly and for the periodic repression of histone gene transcription during the cell cycle.</text>
</comment>
<dbReference type="Pfam" id="PF00400">
    <property type="entry name" value="WD40"/>
    <property type="match status" value="2"/>
</dbReference>
<dbReference type="Proteomes" id="UP000728032">
    <property type="component" value="Unassembled WGS sequence"/>
</dbReference>
<feature type="domain" description="Protein HIRA-like C-terminal" evidence="12">
    <location>
        <begin position="681"/>
        <end position="874"/>
    </location>
</feature>
<keyword evidence="3 9" id="KW-0853">WD repeat</keyword>
<dbReference type="PANTHER" id="PTHR13831:SF0">
    <property type="entry name" value="PROTEIN HIRA"/>
    <property type="match status" value="1"/>
</dbReference>
<organism evidence="14">
    <name type="scientific">Oppiella nova</name>
    <dbReference type="NCBI Taxonomy" id="334625"/>
    <lineage>
        <taxon>Eukaryota</taxon>
        <taxon>Metazoa</taxon>
        <taxon>Ecdysozoa</taxon>
        <taxon>Arthropoda</taxon>
        <taxon>Chelicerata</taxon>
        <taxon>Arachnida</taxon>
        <taxon>Acari</taxon>
        <taxon>Acariformes</taxon>
        <taxon>Sarcoptiformes</taxon>
        <taxon>Oribatida</taxon>
        <taxon>Brachypylina</taxon>
        <taxon>Oppioidea</taxon>
        <taxon>Oppiidae</taxon>
        <taxon>Oppiella</taxon>
    </lineage>
</organism>
<evidence type="ECO:0000313" key="15">
    <source>
        <dbReference type="Proteomes" id="UP000728032"/>
    </source>
</evidence>
<evidence type="ECO:0000256" key="4">
    <source>
        <dbReference type="ARBA" id="ARBA00022737"/>
    </source>
</evidence>
<protein>
    <recommendedName>
        <fullName evidence="10">Protein HIRA</fullName>
    </recommendedName>
</protein>
<evidence type="ECO:0000259" key="12">
    <source>
        <dbReference type="Pfam" id="PF07569"/>
    </source>
</evidence>
<dbReference type="InterPro" id="IPR055410">
    <property type="entry name" value="Beta-prop_CAF1B_HIR1"/>
</dbReference>
<gene>
    <name evidence="14" type="ORF">ONB1V03_LOCUS2680</name>
</gene>
<dbReference type="PROSITE" id="PS50294">
    <property type="entry name" value="WD_REPEATS_REGION"/>
    <property type="match status" value="3"/>
</dbReference>
<dbReference type="InterPro" id="IPR015943">
    <property type="entry name" value="WD40/YVTN_repeat-like_dom_sf"/>
</dbReference>
<dbReference type="Pfam" id="PF07569">
    <property type="entry name" value="Hira"/>
    <property type="match status" value="1"/>
</dbReference>
<comment type="subcellular location">
    <subcellularLocation>
        <location evidence="1 10">Nucleus</location>
    </subcellularLocation>
</comment>
<accession>A0A7R9LHT0</accession>
<evidence type="ECO:0000256" key="11">
    <source>
        <dbReference type="SAM" id="MobiDB-lite"/>
    </source>
</evidence>
<feature type="compositionally biased region" description="Polar residues" evidence="11">
    <location>
        <begin position="556"/>
        <end position="565"/>
    </location>
</feature>